<accession>A0A848HQF5</accession>
<name>A0A848HQF5_9BURK</name>
<evidence type="ECO:0008006" key="3">
    <source>
        <dbReference type="Google" id="ProtNLM"/>
    </source>
</evidence>
<dbReference type="AlphaFoldDB" id="A0A848HQF5"/>
<organism evidence="1 2">
    <name type="scientific">Massilia polaris</name>
    <dbReference type="NCBI Taxonomy" id="2728846"/>
    <lineage>
        <taxon>Bacteria</taxon>
        <taxon>Pseudomonadati</taxon>
        <taxon>Pseudomonadota</taxon>
        <taxon>Betaproteobacteria</taxon>
        <taxon>Burkholderiales</taxon>
        <taxon>Oxalobacteraceae</taxon>
        <taxon>Telluria group</taxon>
        <taxon>Massilia</taxon>
    </lineage>
</organism>
<protein>
    <recommendedName>
        <fullName evidence="3">TonB-dependent receptor</fullName>
    </recommendedName>
</protein>
<gene>
    <name evidence="1" type="ORF">HHL21_15110</name>
</gene>
<comment type="caution">
    <text evidence="1">The sequence shown here is derived from an EMBL/GenBank/DDBJ whole genome shotgun (WGS) entry which is preliminary data.</text>
</comment>
<dbReference type="RefSeq" id="WP_169467307.1">
    <property type="nucleotide sequence ID" value="NZ_JABBGG010000008.1"/>
</dbReference>
<keyword evidence="2" id="KW-1185">Reference proteome</keyword>
<dbReference type="Proteomes" id="UP000583752">
    <property type="component" value="Unassembled WGS sequence"/>
</dbReference>
<sequence>MFNLLDRKASDVDYLYRSRLRGEPPGGVEDIHLHPVEPRSARLTLARTF</sequence>
<dbReference type="EMBL" id="JABBGG010000008">
    <property type="protein sequence ID" value="NML62380.1"/>
    <property type="molecule type" value="Genomic_DNA"/>
</dbReference>
<evidence type="ECO:0000313" key="2">
    <source>
        <dbReference type="Proteomes" id="UP000583752"/>
    </source>
</evidence>
<proteinExistence type="predicted"/>
<evidence type="ECO:0000313" key="1">
    <source>
        <dbReference type="EMBL" id="NML62380.1"/>
    </source>
</evidence>
<reference evidence="1 2" key="1">
    <citation type="submission" date="2020-04" db="EMBL/GenBank/DDBJ databases">
        <title>Massilia sp. RP-1-19 isolated from soil.</title>
        <authorList>
            <person name="Dahal R.H."/>
        </authorList>
    </citation>
    <scope>NUCLEOTIDE SEQUENCE [LARGE SCALE GENOMIC DNA]</scope>
    <source>
        <strain evidence="1 2">RP-1-19</strain>
    </source>
</reference>